<dbReference type="OrthoDB" id="6601747at2759"/>
<evidence type="ECO:0000256" key="1">
    <source>
        <dbReference type="SAM" id="SignalP"/>
    </source>
</evidence>
<gene>
    <name evidence="2" type="ORF">CALMAC_LOCUS11984</name>
</gene>
<proteinExistence type="predicted"/>
<name>A0A653CUH5_CALMS</name>
<feature type="signal peptide" evidence="1">
    <location>
        <begin position="1"/>
        <end position="18"/>
    </location>
</feature>
<evidence type="ECO:0000313" key="2">
    <source>
        <dbReference type="EMBL" id="VEN51575.1"/>
    </source>
</evidence>
<dbReference type="AlphaFoldDB" id="A0A653CUH5"/>
<keyword evidence="1" id="KW-0732">Signal</keyword>
<sequence length="258" mass="29238">MIKVAVLFFLAAVAASSAVSIDVYRGVWGVNSLPYYGKSYSSNYLYNILGGYGGSYGYGHGYGYGYPSSNWYGYGDVAGSYDIYNTIGDVYRRGVYDEVVPEVWRKYAGGDIYSTLKRHQIGDILDLNDKHTLQQVHLMQGQHLLRDLNTEQQAQVLQDKEVLDHLDLAQHVDMQKQKERLEMLQWLQKLQLDQVHTIDDAKMTGYGYPGAYWARNINSIYGYGPYSSGYGYSGYGYYPYHTGISGTYPYYAVRGGVY</sequence>
<feature type="chain" id="PRO_5025053349" evidence="1">
    <location>
        <begin position="19"/>
        <end position="258"/>
    </location>
</feature>
<organism evidence="2 3">
    <name type="scientific">Callosobruchus maculatus</name>
    <name type="common">Southern cowpea weevil</name>
    <name type="synonym">Pulse bruchid</name>
    <dbReference type="NCBI Taxonomy" id="64391"/>
    <lineage>
        <taxon>Eukaryota</taxon>
        <taxon>Metazoa</taxon>
        <taxon>Ecdysozoa</taxon>
        <taxon>Arthropoda</taxon>
        <taxon>Hexapoda</taxon>
        <taxon>Insecta</taxon>
        <taxon>Pterygota</taxon>
        <taxon>Neoptera</taxon>
        <taxon>Endopterygota</taxon>
        <taxon>Coleoptera</taxon>
        <taxon>Polyphaga</taxon>
        <taxon>Cucujiformia</taxon>
        <taxon>Chrysomeloidea</taxon>
        <taxon>Chrysomelidae</taxon>
        <taxon>Bruchinae</taxon>
        <taxon>Bruchini</taxon>
        <taxon>Callosobruchus</taxon>
    </lineage>
</organism>
<evidence type="ECO:0000313" key="3">
    <source>
        <dbReference type="Proteomes" id="UP000410492"/>
    </source>
</evidence>
<dbReference type="Proteomes" id="UP000410492">
    <property type="component" value="Unassembled WGS sequence"/>
</dbReference>
<dbReference type="EMBL" id="CAACVG010008942">
    <property type="protein sequence ID" value="VEN51575.1"/>
    <property type="molecule type" value="Genomic_DNA"/>
</dbReference>
<accession>A0A653CUH5</accession>
<reference evidence="2 3" key="1">
    <citation type="submission" date="2019-01" db="EMBL/GenBank/DDBJ databases">
        <authorList>
            <person name="Sayadi A."/>
        </authorList>
    </citation>
    <scope>NUCLEOTIDE SEQUENCE [LARGE SCALE GENOMIC DNA]</scope>
</reference>
<protein>
    <submittedName>
        <fullName evidence="2">Uncharacterized protein</fullName>
    </submittedName>
</protein>
<keyword evidence="3" id="KW-1185">Reference proteome</keyword>